<feature type="transmembrane region" description="Helical" evidence="2">
    <location>
        <begin position="59"/>
        <end position="79"/>
    </location>
</feature>
<organism evidence="3 4">
    <name type="scientific">Protea cynaroides</name>
    <dbReference type="NCBI Taxonomy" id="273540"/>
    <lineage>
        <taxon>Eukaryota</taxon>
        <taxon>Viridiplantae</taxon>
        <taxon>Streptophyta</taxon>
        <taxon>Embryophyta</taxon>
        <taxon>Tracheophyta</taxon>
        <taxon>Spermatophyta</taxon>
        <taxon>Magnoliopsida</taxon>
        <taxon>Proteales</taxon>
        <taxon>Proteaceae</taxon>
        <taxon>Protea</taxon>
    </lineage>
</organism>
<dbReference type="PANTHER" id="PTHR13600">
    <property type="entry name" value="LEUCINE CARBOXYL METHYLTRANSFERASE"/>
    <property type="match status" value="1"/>
</dbReference>
<dbReference type="EMBL" id="JAMYWD010000012">
    <property type="protein sequence ID" value="KAJ4953347.1"/>
    <property type="molecule type" value="Genomic_DNA"/>
</dbReference>
<keyword evidence="4" id="KW-1185">Reference proteome</keyword>
<dbReference type="InterPro" id="IPR029063">
    <property type="entry name" value="SAM-dependent_MTases_sf"/>
</dbReference>
<dbReference type="Gene3D" id="3.40.50.150">
    <property type="entry name" value="Vaccinia Virus protein VP39"/>
    <property type="match status" value="1"/>
</dbReference>
<dbReference type="InterPro" id="IPR016651">
    <property type="entry name" value="LCMT1"/>
</dbReference>
<keyword evidence="1" id="KW-0949">S-adenosyl-L-methionine</keyword>
<evidence type="ECO:0000313" key="4">
    <source>
        <dbReference type="Proteomes" id="UP001141806"/>
    </source>
</evidence>
<dbReference type="Proteomes" id="UP001141806">
    <property type="component" value="Unassembled WGS sequence"/>
</dbReference>
<keyword evidence="2" id="KW-0472">Membrane</keyword>
<keyword evidence="2" id="KW-1133">Transmembrane helix</keyword>
<proteinExistence type="predicted"/>
<reference evidence="3" key="1">
    <citation type="journal article" date="2023" name="Plant J.">
        <title>The genome of the king protea, Protea cynaroides.</title>
        <authorList>
            <person name="Chang J."/>
            <person name="Duong T.A."/>
            <person name="Schoeman C."/>
            <person name="Ma X."/>
            <person name="Roodt D."/>
            <person name="Barker N."/>
            <person name="Li Z."/>
            <person name="Van de Peer Y."/>
            <person name="Mizrachi E."/>
        </authorList>
    </citation>
    <scope>NUCLEOTIDE SEQUENCE</scope>
    <source>
        <tissue evidence="3">Young leaves</tissue>
    </source>
</reference>
<gene>
    <name evidence="3" type="ORF">NE237_030179</name>
</gene>
<evidence type="ECO:0000256" key="1">
    <source>
        <dbReference type="ARBA" id="ARBA00022691"/>
    </source>
</evidence>
<name>A0A9Q0GSJ3_9MAGN</name>
<evidence type="ECO:0000313" key="3">
    <source>
        <dbReference type="EMBL" id="KAJ4953347.1"/>
    </source>
</evidence>
<accession>A0A9Q0GSJ3</accession>
<dbReference type="OrthoDB" id="203237at2759"/>
<feature type="transmembrane region" description="Helical" evidence="2">
    <location>
        <begin position="28"/>
        <end position="47"/>
    </location>
</feature>
<comment type="caution">
    <text evidence="3">The sequence shown here is derived from an EMBL/GenBank/DDBJ whole genome shotgun (WGS) entry which is preliminary data.</text>
</comment>
<protein>
    <submittedName>
        <fullName evidence="3">Uncharacterized protein</fullName>
    </submittedName>
</protein>
<dbReference type="GO" id="GO:0008168">
    <property type="term" value="F:methyltransferase activity"/>
    <property type="evidence" value="ECO:0007669"/>
    <property type="project" value="InterPro"/>
</dbReference>
<dbReference type="PANTHER" id="PTHR13600:SF21">
    <property type="entry name" value="LEUCINE CARBOXYL METHYLTRANSFERASE 1"/>
    <property type="match status" value="1"/>
</dbReference>
<dbReference type="AlphaFoldDB" id="A0A9Q0GSJ3"/>
<sequence>MKDDYYIHMFVKIPARRFPIIKRGMDHLLLEIRVGIFNFLTCAYIWLRSLDFGFVNDVLKVTMLVGLLFGSFCFSSSLAKDIGVKKVTSKKAALIDTFNQLRDKIGPTAFISREKGEVISDHYKLFPVDLRDIQKLDVITLAQLDPRCYSSSTIFCPIHFAVSRLPIFGDTRIERLELFEEWNMMQEHYCVAYAINDAMGLFEGFGFPTDDQRLAYYLSFGTDTCFGYTSSLLADWQNWNGTHSP</sequence>
<evidence type="ECO:0000256" key="2">
    <source>
        <dbReference type="SAM" id="Phobius"/>
    </source>
</evidence>
<keyword evidence="2" id="KW-0812">Transmembrane</keyword>